<evidence type="ECO:0000256" key="1">
    <source>
        <dbReference type="SAM" id="MobiDB-lite"/>
    </source>
</evidence>
<reference evidence="2 3" key="1">
    <citation type="submission" date="2023-10" db="EMBL/GenBank/DDBJ databases">
        <authorList>
            <person name="Wang X.X."/>
        </authorList>
    </citation>
    <scope>NUCLEOTIDE SEQUENCE [LARGE SCALE GENOMIC DNA]</scope>
    <source>
        <strain evidence="2 3">NBRC 12816</strain>
    </source>
</reference>
<dbReference type="InterPro" id="IPR036390">
    <property type="entry name" value="WH_DNA-bd_sf"/>
</dbReference>
<proteinExistence type="predicted"/>
<evidence type="ECO:0008006" key="4">
    <source>
        <dbReference type="Google" id="ProtNLM"/>
    </source>
</evidence>
<sequence length="103" mass="11163">MAPIDGLGRKVPVERRRSTEDRRNHELYVSEAGARALAGVREVAAAHEDDLLAALDGPEREPLAGLLGRVAARQGLTPGVHPGNRTLAKRAGRREKEKVRPDS</sequence>
<dbReference type="SUPFAM" id="SSF46785">
    <property type="entry name" value="Winged helix' DNA-binding domain"/>
    <property type="match status" value="1"/>
</dbReference>
<dbReference type="Gene3D" id="1.10.10.10">
    <property type="entry name" value="Winged helix-like DNA-binding domain superfamily/Winged helix DNA-binding domain"/>
    <property type="match status" value="1"/>
</dbReference>
<dbReference type="RefSeq" id="WP_319011575.1">
    <property type="nucleotide sequence ID" value="NZ_JAWJZF010000441.1"/>
</dbReference>
<keyword evidence="3" id="KW-1185">Reference proteome</keyword>
<feature type="compositionally biased region" description="Basic and acidic residues" evidence="1">
    <location>
        <begin position="94"/>
        <end position="103"/>
    </location>
</feature>
<name>A0ABU4KC62_9ACTN</name>
<accession>A0ABU4KC62</accession>
<comment type="caution">
    <text evidence="2">The sequence shown here is derived from an EMBL/GenBank/DDBJ whole genome shotgun (WGS) entry which is preliminary data.</text>
</comment>
<gene>
    <name evidence="2" type="ORF">R2363_24640</name>
</gene>
<feature type="region of interest" description="Disordered" evidence="1">
    <location>
        <begin position="75"/>
        <end position="103"/>
    </location>
</feature>
<dbReference type="EMBL" id="JAWJZF010000441">
    <property type="protein sequence ID" value="MDX2295356.1"/>
    <property type="molecule type" value="Genomic_DNA"/>
</dbReference>
<organism evidence="2 3">
    <name type="scientific">Streptomyces roseolus</name>
    <dbReference type="NCBI Taxonomy" id="67358"/>
    <lineage>
        <taxon>Bacteria</taxon>
        <taxon>Bacillati</taxon>
        <taxon>Actinomycetota</taxon>
        <taxon>Actinomycetes</taxon>
        <taxon>Kitasatosporales</taxon>
        <taxon>Streptomycetaceae</taxon>
        <taxon>Streptomyces</taxon>
    </lineage>
</organism>
<evidence type="ECO:0000313" key="2">
    <source>
        <dbReference type="EMBL" id="MDX2295356.1"/>
    </source>
</evidence>
<feature type="region of interest" description="Disordered" evidence="1">
    <location>
        <begin position="1"/>
        <end position="22"/>
    </location>
</feature>
<dbReference type="InterPro" id="IPR036388">
    <property type="entry name" value="WH-like_DNA-bd_sf"/>
</dbReference>
<feature type="compositionally biased region" description="Basic and acidic residues" evidence="1">
    <location>
        <begin position="7"/>
        <end position="22"/>
    </location>
</feature>
<protein>
    <recommendedName>
        <fullName evidence="4">MarR family transcriptional regulator</fullName>
    </recommendedName>
</protein>
<evidence type="ECO:0000313" key="3">
    <source>
        <dbReference type="Proteomes" id="UP001278571"/>
    </source>
</evidence>
<dbReference type="Proteomes" id="UP001278571">
    <property type="component" value="Unassembled WGS sequence"/>
</dbReference>